<feature type="region of interest" description="Disordered" evidence="1">
    <location>
        <begin position="220"/>
        <end position="373"/>
    </location>
</feature>
<evidence type="ECO:0000313" key="3">
    <source>
        <dbReference type="Proteomes" id="UP001148838"/>
    </source>
</evidence>
<feature type="region of interest" description="Disordered" evidence="1">
    <location>
        <begin position="167"/>
        <end position="186"/>
    </location>
</feature>
<feature type="compositionally biased region" description="Acidic residues" evidence="1">
    <location>
        <begin position="171"/>
        <end position="186"/>
    </location>
</feature>
<keyword evidence="3" id="KW-1185">Reference proteome</keyword>
<evidence type="ECO:0000256" key="1">
    <source>
        <dbReference type="SAM" id="MobiDB-lite"/>
    </source>
</evidence>
<organism evidence="2 3">
    <name type="scientific">Periplaneta americana</name>
    <name type="common">American cockroach</name>
    <name type="synonym">Blatta americana</name>
    <dbReference type="NCBI Taxonomy" id="6978"/>
    <lineage>
        <taxon>Eukaryota</taxon>
        <taxon>Metazoa</taxon>
        <taxon>Ecdysozoa</taxon>
        <taxon>Arthropoda</taxon>
        <taxon>Hexapoda</taxon>
        <taxon>Insecta</taxon>
        <taxon>Pterygota</taxon>
        <taxon>Neoptera</taxon>
        <taxon>Polyneoptera</taxon>
        <taxon>Dictyoptera</taxon>
        <taxon>Blattodea</taxon>
        <taxon>Blattoidea</taxon>
        <taxon>Blattidae</taxon>
        <taxon>Blattinae</taxon>
        <taxon>Periplaneta</taxon>
    </lineage>
</organism>
<feature type="compositionally biased region" description="Basic and acidic residues" evidence="1">
    <location>
        <begin position="227"/>
        <end position="242"/>
    </location>
</feature>
<evidence type="ECO:0000313" key="2">
    <source>
        <dbReference type="EMBL" id="KAJ4434464.1"/>
    </source>
</evidence>
<feature type="compositionally biased region" description="Polar residues" evidence="1">
    <location>
        <begin position="12"/>
        <end position="28"/>
    </location>
</feature>
<dbReference type="EMBL" id="JAJSOF020000025">
    <property type="protein sequence ID" value="KAJ4434464.1"/>
    <property type="molecule type" value="Genomic_DNA"/>
</dbReference>
<name>A0ABQ8SKS6_PERAM</name>
<accession>A0ABQ8SKS6</accession>
<dbReference type="Proteomes" id="UP001148838">
    <property type="component" value="Unassembled WGS sequence"/>
</dbReference>
<gene>
    <name evidence="2" type="ORF">ANN_23026</name>
</gene>
<reference evidence="2 3" key="1">
    <citation type="journal article" date="2022" name="Allergy">
        <title>Genome assembly and annotation of Periplaneta americana reveal a comprehensive cockroach allergen profile.</title>
        <authorList>
            <person name="Wang L."/>
            <person name="Xiong Q."/>
            <person name="Saelim N."/>
            <person name="Wang L."/>
            <person name="Nong W."/>
            <person name="Wan A.T."/>
            <person name="Shi M."/>
            <person name="Liu X."/>
            <person name="Cao Q."/>
            <person name="Hui J.H.L."/>
            <person name="Sookrung N."/>
            <person name="Leung T.F."/>
            <person name="Tungtrongchitr A."/>
            <person name="Tsui S.K.W."/>
        </authorList>
    </citation>
    <scope>NUCLEOTIDE SEQUENCE [LARGE SCALE GENOMIC DNA]</scope>
    <source>
        <strain evidence="2">PWHHKU_190912</strain>
    </source>
</reference>
<feature type="compositionally biased region" description="Low complexity" evidence="1">
    <location>
        <begin position="313"/>
        <end position="328"/>
    </location>
</feature>
<protein>
    <submittedName>
        <fullName evidence="2">Uncharacterized protein</fullName>
    </submittedName>
</protein>
<comment type="caution">
    <text evidence="2">The sequence shown here is derived from an EMBL/GenBank/DDBJ whole genome shotgun (WGS) entry which is preliminary data.</text>
</comment>
<sequence length="802" mass="87488">MNAADVGMNGEASASNVEQNRDSITNSPKHNDCGKHCSLAVGGARPKVRNLVCNIPNGINPLLAEDAAKVNNNVLPPESLDSDLDDSNASGSGCVNKLHNGMNLNCTNGVENTNGIDSYLRNNVNCHATVDKCPLKVRSCSNKDNNLDVSTKSNGCYRSEPQHGGVVGWWEETDSPSESENEGEDALSADECCIYTYKGDQMADLPSSFFTLDVLARCGDQGPSGEGARREDGDEHGRDGERNGGGSSPEMDFLEMDFDPGPSCGQDSEDDSDCCDIQDEEATVAVYPGHNVPEPKPDTSDGGAEASGHNDLSAASRNAPASAPSPDSTPEENPPVQQPAWALAPSRSGDANLVHRDSWGHHSTSGDLCSPGEASEMDCDTWGETLVMWNAGNLRVQSEGGKYNLHSALYHCIMAKRLVLDKQASLPEGDESNVEGRHDGSPDRALFPLERIMIWSEQEACVKQVTQISTSACGATAVINVLVRFVFIYSSFRGLGVHFPVLPPLSTFLFLVLTCYGTKIVLQWLKEGKLVINKISQLGPMDPSTNSRCSPPDILGLACNLPFSLDRVKEGVNTRLRAETAPLPEYLFSRSMAGASHVDLIRGLELASDGLLYGRFFSMYPERFVSVTRWLSYWMKKGNFCAIPIATLNLQNGIAPGNPVPDAWHHQMVFGVGPRGIYLTNPVECVSEAALWPQLSSPSVLLVRRNDILSRWNEHTNLRPLMTHRDQRWKYMNVLGQVVNMVRESTCARMQTQGWVVTQHVSIPACYSSGITLVIRRESPSYEELKSAPELPLLQQQQQQQH</sequence>
<feature type="region of interest" description="Disordered" evidence="1">
    <location>
        <begin position="1"/>
        <end position="29"/>
    </location>
</feature>
<proteinExistence type="predicted"/>
<feature type="compositionally biased region" description="Acidic residues" evidence="1">
    <location>
        <begin position="267"/>
        <end position="282"/>
    </location>
</feature>